<sequence length="879" mass="99215">MVLPLSQQLFQILSRLWSNNTTKHLFTKFIQRWTFFFSLLKPWLTPEGPSGKLKRERVGKGTQSDRRAQNRKRGTKRSKTDPRSQQSNGLCADTISFSLYPSSHEKHTPSTQPAPPGLSTDTQSLQSAASDIPFTVQPQLSSSVNSGEAHIRVGQPADTSTHSDSCLGTEHGVFHDDHHLDTSRRPTTIPATPNSISRSGPPSTRTFRLRPAPSITSLHPREHVRRRASRLSSLLAHSSGPSRSHISIRSQIRATFSRGAFCEPEPDPLPIIEPQALPEEFSDPDKRIWTMYPEEVQRGSRRYSATKGQNDTTLEPLTMRFVAPWEPPGWEPIVHPEGQLYFWHEEKRVITEAYLYDQDTLHQVCRHLAKIEDFIERMRLPDILGRHDLVLDLSPIVRERGSYSCGYYFVNHEERSIFWLQTYPASALVGRAPDHGRKSKLHLKHEIEAQYWFHCHLFPTTLAVDLPLVAELRDIILHNIAGTMSFPTSGTFHSQDDLNKMLSWVNSLKKNMDIFYLGSACLVGRLMFIFARERFAHSHGEPGVRLNRGVSVYGTVHKRTMLIRTLSPLLFSTPLQNLISLERIWVDGLIYEPTCKVLINKLNNQWQELILFATLMLNANVAFLAIQSIGQVTAPLRRRPDQIASYVSVVASVGSIIIGLLLIKMNRVRLQDTMPDAIRFLSARSSKSLGLEILAIMYSLPFALLMWGMIAFAVAFCLNCFQDTTPATRGVVGAACLLVTILVIWCIWVGWDKSIHQEPDAIEEMWASPENDMNAVDSGEENRSNEKEDQGKGTAAESQPSRRSVDTPSPRRRIGSPHDLQIDADDTPSREEGTEYKGVWDRLEQRWRSVWSGQHNIGFRWARPQGVSEGSGTTAAAVV</sequence>
<dbReference type="Proteomes" id="UP000807342">
    <property type="component" value="Unassembled WGS sequence"/>
</dbReference>
<protein>
    <recommendedName>
        <fullName evidence="5">WW domain-containing protein</fullName>
    </recommendedName>
</protein>
<feature type="transmembrane region" description="Helical" evidence="2">
    <location>
        <begin position="730"/>
        <end position="751"/>
    </location>
</feature>
<keyword evidence="2" id="KW-1133">Transmembrane helix</keyword>
<feature type="compositionally biased region" description="Polar residues" evidence="1">
    <location>
        <begin position="157"/>
        <end position="166"/>
    </location>
</feature>
<evidence type="ECO:0000313" key="4">
    <source>
        <dbReference type="Proteomes" id="UP000807342"/>
    </source>
</evidence>
<organism evidence="3 4">
    <name type="scientific">Macrolepiota fuliginosa MF-IS2</name>
    <dbReference type="NCBI Taxonomy" id="1400762"/>
    <lineage>
        <taxon>Eukaryota</taxon>
        <taxon>Fungi</taxon>
        <taxon>Dikarya</taxon>
        <taxon>Basidiomycota</taxon>
        <taxon>Agaricomycotina</taxon>
        <taxon>Agaricomycetes</taxon>
        <taxon>Agaricomycetidae</taxon>
        <taxon>Agaricales</taxon>
        <taxon>Agaricineae</taxon>
        <taxon>Agaricaceae</taxon>
        <taxon>Macrolepiota</taxon>
    </lineage>
</organism>
<feature type="compositionally biased region" description="Basic and acidic residues" evidence="1">
    <location>
        <begin position="827"/>
        <end position="836"/>
    </location>
</feature>
<feature type="region of interest" description="Disordered" evidence="1">
    <location>
        <begin position="772"/>
        <end position="836"/>
    </location>
</feature>
<gene>
    <name evidence="3" type="ORF">P691DRAFT_780107</name>
</gene>
<evidence type="ECO:0008006" key="5">
    <source>
        <dbReference type="Google" id="ProtNLM"/>
    </source>
</evidence>
<feature type="region of interest" description="Disordered" evidence="1">
    <location>
        <begin position="48"/>
        <end position="89"/>
    </location>
</feature>
<evidence type="ECO:0000256" key="1">
    <source>
        <dbReference type="SAM" id="MobiDB-lite"/>
    </source>
</evidence>
<feature type="transmembrane region" description="Helical" evidence="2">
    <location>
        <begin position="609"/>
        <end position="631"/>
    </location>
</feature>
<evidence type="ECO:0000313" key="3">
    <source>
        <dbReference type="EMBL" id="KAF9440349.1"/>
    </source>
</evidence>
<proteinExistence type="predicted"/>
<evidence type="ECO:0000256" key="2">
    <source>
        <dbReference type="SAM" id="Phobius"/>
    </source>
</evidence>
<feature type="region of interest" description="Disordered" evidence="1">
    <location>
        <begin position="139"/>
        <end position="226"/>
    </location>
</feature>
<name>A0A9P6BW26_9AGAR</name>
<dbReference type="EMBL" id="MU152602">
    <property type="protein sequence ID" value="KAF9440349.1"/>
    <property type="molecule type" value="Genomic_DNA"/>
</dbReference>
<feature type="transmembrane region" description="Helical" evidence="2">
    <location>
        <begin position="643"/>
        <end position="663"/>
    </location>
</feature>
<feature type="transmembrane region" description="Helical" evidence="2">
    <location>
        <begin position="689"/>
        <end position="718"/>
    </location>
</feature>
<reference evidence="3" key="1">
    <citation type="submission" date="2020-11" db="EMBL/GenBank/DDBJ databases">
        <authorList>
            <consortium name="DOE Joint Genome Institute"/>
            <person name="Ahrendt S."/>
            <person name="Riley R."/>
            <person name="Andreopoulos W."/>
            <person name="Labutti K."/>
            <person name="Pangilinan J."/>
            <person name="Ruiz-Duenas F.J."/>
            <person name="Barrasa J.M."/>
            <person name="Sanchez-Garcia M."/>
            <person name="Camarero S."/>
            <person name="Miyauchi S."/>
            <person name="Serrano A."/>
            <person name="Linde D."/>
            <person name="Babiker R."/>
            <person name="Drula E."/>
            <person name="Ayuso-Fernandez I."/>
            <person name="Pacheco R."/>
            <person name="Padilla G."/>
            <person name="Ferreira P."/>
            <person name="Barriuso J."/>
            <person name="Kellner H."/>
            <person name="Castanera R."/>
            <person name="Alfaro M."/>
            <person name="Ramirez L."/>
            <person name="Pisabarro A.G."/>
            <person name="Kuo A."/>
            <person name="Tritt A."/>
            <person name="Lipzen A."/>
            <person name="He G."/>
            <person name="Yan M."/>
            <person name="Ng V."/>
            <person name="Cullen D."/>
            <person name="Martin F."/>
            <person name="Rosso M.-N."/>
            <person name="Henrissat B."/>
            <person name="Hibbett D."/>
            <person name="Martinez A.T."/>
            <person name="Grigoriev I.V."/>
        </authorList>
    </citation>
    <scope>NUCLEOTIDE SEQUENCE</scope>
    <source>
        <strain evidence="3">MF-IS2</strain>
    </source>
</reference>
<keyword evidence="4" id="KW-1185">Reference proteome</keyword>
<accession>A0A9P6BW26</accession>
<keyword evidence="2" id="KW-0812">Transmembrane</keyword>
<feature type="compositionally biased region" description="Basic and acidic residues" evidence="1">
    <location>
        <begin position="56"/>
        <end position="68"/>
    </location>
</feature>
<feature type="compositionally biased region" description="Basic and acidic residues" evidence="1">
    <location>
        <begin position="780"/>
        <end position="791"/>
    </location>
</feature>
<dbReference type="OrthoDB" id="2657661at2759"/>
<feature type="compositionally biased region" description="Basic and acidic residues" evidence="1">
    <location>
        <begin position="172"/>
        <end position="184"/>
    </location>
</feature>
<keyword evidence="2" id="KW-0472">Membrane</keyword>
<dbReference type="AlphaFoldDB" id="A0A9P6BW26"/>
<comment type="caution">
    <text evidence="3">The sequence shown here is derived from an EMBL/GenBank/DDBJ whole genome shotgun (WGS) entry which is preliminary data.</text>
</comment>
<feature type="compositionally biased region" description="Polar residues" evidence="1">
    <location>
        <begin position="185"/>
        <end position="206"/>
    </location>
</feature>
<feature type="region of interest" description="Disordered" evidence="1">
    <location>
        <begin position="101"/>
        <end position="126"/>
    </location>
</feature>